<dbReference type="SMART" id="SM00165">
    <property type="entry name" value="UBA"/>
    <property type="match status" value="1"/>
</dbReference>
<dbReference type="PANTHER" id="PTHR43066">
    <property type="entry name" value="RHOMBOID-RELATED PROTEIN"/>
    <property type="match status" value="1"/>
</dbReference>
<feature type="domain" description="UBA" evidence="7">
    <location>
        <begin position="407"/>
        <end position="447"/>
    </location>
</feature>
<feature type="region of interest" description="Disordered" evidence="5">
    <location>
        <begin position="283"/>
        <end position="403"/>
    </location>
</feature>
<dbReference type="EMBL" id="BT059605">
    <property type="protein sequence ID" value="ACN11318.1"/>
    <property type="molecule type" value="mRNA"/>
</dbReference>
<evidence type="ECO:0000256" key="5">
    <source>
        <dbReference type="SAM" id="MobiDB-lite"/>
    </source>
</evidence>
<dbReference type="Gene3D" id="1.20.1540.10">
    <property type="entry name" value="Rhomboid-like"/>
    <property type="match status" value="1"/>
</dbReference>
<organism evidence="8">
    <name type="scientific">Salmo salar</name>
    <name type="common">Atlantic salmon</name>
    <dbReference type="NCBI Taxonomy" id="8030"/>
    <lineage>
        <taxon>Eukaryota</taxon>
        <taxon>Metazoa</taxon>
        <taxon>Chordata</taxon>
        <taxon>Craniata</taxon>
        <taxon>Vertebrata</taxon>
        <taxon>Euteleostomi</taxon>
        <taxon>Actinopterygii</taxon>
        <taxon>Neopterygii</taxon>
        <taxon>Teleostei</taxon>
        <taxon>Protacanthopterygii</taxon>
        <taxon>Salmoniformes</taxon>
        <taxon>Salmonidae</taxon>
        <taxon>Salmoninae</taxon>
        <taxon>Salmo</taxon>
    </lineage>
</organism>
<sequence>MFTTTGSRGLDKAPLSKGLLLVLSGLTVVLTLLPQYHHLFTYSLQAITQQHQVWRLVCGRLICLDLKDTFCNSLLIYNFRILERRFGSRKFASFLFGTWVLTALVDFLLAEAFHYLFDYQVAELPAGLLGPVFSLFVPFYSSIPKVPVTQLLGQISITNKSLVYIVGLQLLTSSPFMWLVALSGLLSGKLYHGNALRVQRLLFVPRWLSRVGAFVLEPLFSGPLPPSETPLGMGATLDIQRQQRMDLHDQHMLLAQFQQATRNHRPPQPQNGLMNWNRFFPSLRHRGQNLPPEPQPHPSPPLQPHPSPPLQPHPSPPLQPHPSPPLQPHPSPPLQPHPSPPLQPHPSPPLQPHPSSPLQLHPTAPPLQLHPTAPPLQLHPTAPPLQLHPTAPPLQLHPTAPPLINTPVAEEQVARLMEMGFSRIDAQDALRASNNDINVATNFLLQHLG</sequence>
<dbReference type="CDD" id="cd14305">
    <property type="entry name" value="UBA_UBAC2"/>
    <property type="match status" value="1"/>
</dbReference>
<dbReference type="Pfam" id="PF00627">
    <property type="entry name" value="UBA"/>
    <property type="match status" value="1"/>
</dbReference>
<evidence type="ECO:0000256" key="2">
    <source>
        <dbReference type="ARBA" id="ARBA00022692"/>
    </source>
</evidence>
<feature type="compositionally biased region" description="Pro residues" evidence="5">
    <location>
        <begin position="291"/>
        <end position="355"/>
    </location>
</feature>
<evidence type="ECO:0000313" key="8">
    <source>
        <dbReference type="EMBL" id="ACN11318.1"/>
    </source>
</evidence>
<protein>
    <submittedName>
        <fullName evidence="8">Ubiquitin-associated domain-containing protein 2</fullName>
    </submittedName>
</protein>
<reference evidence="8" key="1">
    <citation type="submission" date="2009-02" db="EMBL/GenBank/DDBJ databases">
        <authorList>
            <consortium name="cGRASP (B.F. Koop &amp; W.S. Davidson)"/>
            <person name="Leong J."/>
            <person name="von Schalburg K."/>
            <person name="Cooper G."/>
            <person name="Moore R."/>
            <person name="Holt R."/>
            <person name="Davidson W.S."/>
            <person name="Koop B.F."/>
        </authorList>
    </citation>
    <scope>NUCLEOTIDE SEQUENCE</scope>
    <source>
        <tissue evidence="8">Brain</tissue>
    </source>
</reference>
<dbReference type="Gene3D" id="1.10.8.10">
    <property type="entry name" value="DNA helicase RuvA subunit, C-terminal domain"/>
    <property type="match status" value="1"/>
</dbReference>
<dbReference type="SUPFAM" id="SSF46934">
    <property type="entry name" value="UBA-like"/>
    <property type="match status" value="1"/>
</dbReference>
<evidence type="ECO:0000256" key="6">
    <source>
        <dbReference type="SAM" id="Phobius"/>
    </source>
</evidence>
<proteinExistence type="evidence at transcript level"/>
<feature type="transmembrane region" description="Helical" evidence="6">
    <location>
        <begin position="122"/>
        <end position="141"/>
    </location>
</feature>
<evidence type="ECO:0000256" key="4">
    <source>
        <dbReference type="ARBA" id="ARBA00023136"/>
    </source>
</evidence>
<gene>
    <name evidence="8" type="primary">UBAC2</name>
</gene>
<dbReference type="InterPro" id="IPR041928">
    <property type="entry name" value="UBA_UBAC2"/>
</dbReference>
<dbReference type="SUPFAM" id="SSF144091">
    <property type="entry name" value="Rhomboid-like"/>
    <property type="match status" value="1"/>
</dbReference>
<reference evidence="8" key="3">
    <citation type="submission" date="2010-08" db="EMBL/GenBank/DDBJ databases">
        <authorList>
            <consortium name="cGRASP (B.F. Koop &amp; W.S. Davidson)"/>
        </authorList>
    </citation>
    <scope>NUCLEOTIDE SEQUENCE</scope>
    <source>
        <tissue evidence="8">Brain</tissue>
    </source>
</reference>
<dbReference type="PROSITE" id="PS50030">
    <property type="entry name" value="UBA"/>
    <property type="match status" value="1"/>
</dbReference>
<dbReference type="AlphaFoldDB" id="C0HB99"/>
<evidence type="ECO:0000256" key="3">
    <source>
        <dbReference type="ARBA" id="ARBA00022989"/>
    </source>
</evidence>
<dbReference type="InterPro" id="IPR009060">
    <property type="entry name" value="UBA-like_sf"/>
</dbReference>
<keyword evidence="3 6" id="KW-1133">Transmembrane helix</keyword>
<dbReference type="InterPro" id="IPR015940">
    <property type="entry name" value="UBA"/>
</dbReference>
<dbReference type="KEGG" id="sasa:106591293"/>
<keyword evidence="2 6" id="KW-0812">Transmembrane</keyword>
<feature type="transmembrane region" description="Helical" evidence="6">
    <location>
        <begin position="91"/>
        <end position="110"/>
    </location>
</feature>
<evidence type="ECO:0000259" key="7">
    <source>
        <dbReference type="PROSITE" id="PS50030"/>
    </source>
</evidence>
<feature type="transmembrane region" description="Helical" evidence="6">
    <location>
        <begin position="162"/>
        <end position="186"/>
    </location>
</feature>
<reference evidence="8" key="2">
    <citation type="journal article" date="2010" name="BMC Genomics">
        <title>Salmo salar and Esox lucius full-length cDNA sequences reveal changes in evolutionary pressures on a post-tetraploidization genome.</title>
        <authorList>
            <person name="Leong J.S."/>
            <person name="Jantzen S.G."/>
            <person name="von Schalburg K.R."/>
            <person name="Cooper G.A."/>
            <person name="Messmer A.M."/>
            <person name="Liao N.Y."/>
            <person name="Munro S."/>
            <person name="Moore R."/>
            <person name="Holt R.A."/>
            <person name="Jones S.J."/>
            <person name="Davidson W.S."/>
            <person name="Koop B.F."/>
        </authorList>
    </citation>
    <scope>NUCLEOTIDE SEQUENCE</scope>
    <source>
        <tissue evidence="8">Brain</tissue>
    </source>
</reference>
<comment type="subcellular location">
    <subcellularLocation>
        <location evidence="1">Membrane</location>
        <topology evidence="1">Multi-pass membrane protein</topology>
    </subcellularLocation>
</comment>
<dbReference type="GO" id="GO:0004252">
    <property type="term" value="F:serine-type endopeptidase activity"/>
    <property type="evidence" value="ECO:0007669"/>
    <property type="project" value="TreeGrafter"/>
</dbReference>
<accession>C0HB99</accession>
<evidence type="ECO:0000256" key="1">
    <source>
        <dbReference type="ARBA" id="ARBA00004141"/>
    </source>
</evidence>
<dbReference type="GO" id="GO:0016020">
    <property type="term" value="C:membrane"/>
    <property type="evidence" value="ECO:0007669"/>
    <property type="project" value="UniProtKB-SubCell"/>
</dbReference>
<name>C0HB99_SALSA</name>
<keyword evidence="4 6" id="KW-0472">Membrane</keyword>
<feature type="transmembrane region" description="Helical" evidence="6">
    <location>
        <begin position="15"/>
        <end position="33"/>
    </location>
</feature>
<dbReference type="InterPro" id="IPR035952">
    <property type="entry name" value="Rhomboid-like_sf"/>
</dbReference>
<dbReference type="PANTHER" id="PTHR43066:SF21">
    <property type="entry name" value="UBIQUITIN-ASSOCIATED DOMAIN-CONTAINING PROTEIN 2"/>
    <property type="match status" value="1"/>
</dbReference>